<dbReference type="PROSITE" id="PS00940">
    <property type="entry name" value="GAMMA_THIONIN"/>
    <property type="match status" value="1"/>
</dbReference>
<dbReference type="SUPFAM" id="SSF57095">
    <property type="entry name" value="Scorpion toxin-like"/>
    <property type="match status" value="1"/>
</dbReference>
<dbReference type="PANTHER" id="PTHR33147">
    <property type="entry name" value="DEFENSIN-LIKE PROTEIN 1"/>
    <property type="match status" value="1"/>
</dbReference>
<dbReference type="SMART" id="SM00505">
    <property type="entry name" value="Knot1"/>
    <property type="match status" value="1"/>
</dbReference>
<gene>
    <name evidence="7" type="ORF">O6P43_023458</name>
</gene>
<dbReference type="InterPro" id="IPR008176">
    <property type="entry name" value="Defensin_plant"/>
</dbReference>
<dbReference type="CDD" id="cd00107">
    <property type="entry name" value="Knot1"/>
    <property type="match status" value="1"/>
</dbReference>
<evidence type="ECO:0000313" key="7">
    <source>
        <dbReference type="EMBL" id="KAJ7957121.1"/>
    </source>
</evidence>
<dbReference type="Gene3D" id="3.30.30.10">
    <property type="entry name" value="Knottin, scorpion toxin-like"/>
    <property type="match status" value="1"/>
</dbReference>
<evidence type="ECO:0000256" key="2">
    <source>
        <dbReference type="ARBA" id="ARBA00022577"/>
    </source>
</evidence>
<keyword evidence="3 5" id="KW-0732">Signal</keyword>
<dbReference type="InterPro" id="IPR003614">
    <property type="entry name" value="Knottins"/>
</dbReference>
<dbReference type="GO" id="GO:0050832">
    <property type="term" value="P:defense response to fungus"/>
    <property type="evidence" value="ECO:0007669"/>
    <property type="project" value="UniProtKB-KW"/>
</dbReference>
<keyword evidence="4" id="KW-1015">Disulfide bond</keyword>
<dbReference type="EMBL" id="JARAOO010000009">
    <property type="protein sequence ID" value="KAJ7957121.1"/>
    <property type="molecule type" value="Genomic_DNA"/>
</dbReference>
<dbReference type="GO" id="GO:0031640">
    <property type="term" value="P:killing of cells of another organism"/>
    <property type="evidence" value="ECO:0007669"/>
    <property type="project" value="UniProtKB-KW"/>
</dbReference>
<feature type="signal peptide" evidence="5">
    <location>
        <begin position="1"/>
        <end position="28"/>
    </location>
</feature>
<feature type="domain" description="Knottins-like" evidence="6">
    <location>
        <begin position="30"/>
        <end position="75"/>
    </location>
</feature>
<protein>
    <submittedName>
        <fullName evidence="7">Defensin-like protein</fullName>
    </submittedName>
</protein>
<dbReference type="AlphaFoldDB" id="A0AAD7LGT9"/>
<dbReference type="PANTHER" id="PTHR33147:SF133">
    <property type="entry name" value="DEFENSIN-LIKE PROTEIN 6-RELATED"/>
    <property type="match status" value="1"/>
</dbReference>
<comment type="caution">
    <text evidence="7">The sequence shown here is derived from an EMBL/GenBank/DDBJ whole genome shotgun (WGS) entry which is preliminary data.</text>
</comment>
<evidence type="ECO:0000256" key="4">
    <source>
        <dbReference type="ARBA" id="ARBA00023157"/>
    </source>
</evidence>
<keyword evidence="8" id="KW-1185">Reference proteome</keyword>
<evidence type="ECO:0000256" key="1">
    <source>
        <dbReference type="ARBA" id="ARBA00022529"/>
    </source>
</evidence>
<dbReference type="PRINTS" id="PR00288">
    <property type="entry name" value="PUROTHIONIN"/>
</dbReference>
<dbReference type="Proteomes" id="UP001163823">
    <property type="component" value="Chromosome 9"/>
</dbReference>
<feature type="chain" id="PRO_5042276767" evidence="5">
    <location>
        <begin position="29"/>
        <end position="75"/>
    </location>
</feature>
<dbReference type="InterPro" id="IPR036574">
    <property type="entry name" value="Scorpion_toxin-like_sf"/>
</dbReference>
<evidence type="ECO:0000256" key="5">
    <source>
        <dbReference type="SAM" id="SignalP"/>
    </source>
</evidence>
<name>A0AAD7LGT9_QUISA</name>
<keyword evidence="1" id="KW-0929">Antimicrobial</keyword>
<dbReference type="KEGG" id="qsa:O6P43_023458"/>
<evidence type="ECO:0000256" key="3">
    <source>
        <dbReference type="ARBA" id="ARBA00022729"/>
    </source>
</evidence>
<dbReference type="Pfam" id="PF00304">
    <property type="entry name" value="Gamma-thionin"/>
    <property type="match status" value="1"/>
</dbReference>
<sequence length="75" mass="8572">MMEKKSVGLFLLLLILLAAHEIVVQTEARLCESKSHRFVGPCVRDHNCAMVCRHEGFTGGDCRGFRRRCFCTRQC</sequence>
<proteinExistence type="predicted"/>
<organism evidence="7 8">
    <name type="scientific">Quillaja saponaria</name>
    <name type="common">Soap bark tree</name>
    <dbReference type="NCBI Taxonomy" id="32244"/>
    <lineage>
        <taxon>Eukaryota</taxon>
        <taxon>Viridiplantae</taxon>
        <taxon>Streptophyta</taxon>
        <taxon>Embryophyta</taxon>
        <taxon>Tracheophyta</taxon>
        <taxon>Spermatophyta</taxon>
        <taxon>Magnoliopsida</taxon>
        <taxon>eudicotyledons</taxon>
        <taxon>Gunneridae</taxon>
        <taxon>Pentapetalae</taxon>
        <taxon>rosids</taxon>
        <taxon>fabids</taxon>
        <taxon>Fabales</taxon>
        <taxon>Quillajaceae</taxon>
        <taxon>Quillaja</taxon>
    </lineage>
</organism>
<keyword evidence="2" id="KW-0295">Fungicide</keyword>
<evidence type="ECO:0000259" key="6">
    <source>
        <dbReference type="SMART" id="SM00505"/>
    </source>
</evidence>
<reference evidence="7" key="1">
    <citation type="journal article" date="2023" name="Science">
        <title>Elucidation of the pathway for biosynthesis of saponin adjuvants from the soapbark tree.</title>
        <authorList>
            <person name="Reed J."/>
            <person name="Orme A."/>
            <person name="El-Demerdash A."/>
            <person name="Owen C."/>
            <person name="Martin L.B.B."/>
            <person name="Misra R.C."/>
            <person name="Kikuchi S."/>
            <person name="Rejzek M."/>
            <person name="Martin A.C."/>
            <person name="Harkess A."/>
            <person name="Leebens-Mack J."/>
            <person name="Louveau T."/>
            <person name="Stephenson M.J."/>
            <person name="Osbourn A."/>
        </authorList>
    </citation>
    <scope>NUCLEOTIDE SEQUENCE</scope>
    <source>
        <strain evidence="7">S10</strain>
    </source>
</reference>
<accession>A0AAD7LGT9</accession>
<evidence type="ECO:0000313" key="8">
    <source>
        <dbReference type="Proteomes" id="UP001163823"/>
    </source>
</evidence>